<proteinExistence type="predicted"/>
<keyword evidence="4" id="KW-0808">Transferase</keyword>
<evidence type="ECO:0000256" key="5">
    <source>
        <dbReference type="ARBA" id="ARBA00023136"/>
    </source>
</evidence>
<organism evidence="7">
    <name type="scientific">Polynucleobacter sp. UK-FUSCHL-C3</name>
    <dbReference type="NCBI Taxonomy" id="2955208"/>
    <lineage>
        <taxon>Bacteria</taxon>
        <taxon>Pseudomonadati</taxon>
        <taxon>Pseudomonadota</taxon>
        <taxon>Betaproteobacteria</taxon>
        <taxon>Burkholderiales</taxon>
        <taxon>Burkholderiaceae</taxon>
        <taxon>Polynucleobacter</taxon>
    </lineage>
</organism>
<keyword evidence="2" id="KW-1003">Cell membrane</keyword>
<reference evidence="7" key="1">
    <citation type="submission" date="2022-06" db="EMBL/GenBank/DDBJ databases">
        <title>New Polynucleobacter species.</title>
        <authorList>
            <person name="Hahn M.W."/>
        </authorList>
    </citation>
    <scope>NUCLEOTIDE SEQUENCE</scope>
    <source>
        <strain evidence="7">UK-FUSCHL-C3</strain>
    </source>
</reference>
<dbReference type="CDD" id="cd07984">
    <property type="entry name" value="LPLAT_LABLAT-like"/>
    <property type="match status" value="1"/>
</dbReference>
<keyword evidence="5" id="KW-0472">Membrane</keyword>
<keyword evidence="6 7" id="KW-0012">Acyltransferase</keyword>
<sequence length="294" mass="33797">MQTLFNYLALLLLRVFSALPYSWIIFTGDKLGWLIAHIPSERNRVVNINLRLCFPTLSDSERHALALDHWRLFARSVLERSRIWLGNPAQIAEMVEINSEITLGDQKPRILVNPHFVGIEGGMALCALSEKMNWQRGITLYQKMKNAFFDRKIIEWRGRFGGKSIPRQGHLTETLREIKKGNFVFIAPDIDLGIKDSVFVPFFGVETNTITAISRLASMTGAEVCIMKTTLKPDRSGYICHISKPLTNFPTKDPIADTARLNRCFEDEIRLRPAEYYWVHKRFKNRPAGEAKIY</sequence>
<name>A0AAU8A3N2_9BURK</name>
<dbReference type="EMBL" id="CP099959">
    <property type="protein sequence ID" value="XCC58313.1"/>
    <property type="molecule type" value="Genomic_DNA"/>
</dbReference>
<dbReference type="Pfam" id="PF03279">
    <property type="entry name" value="Lip_A_acyltrans"/>
    <property type="match status" value="1"/>
</dbReference>
<keyword evidence="3" id="KW-0997">Cell inner membrane</keyword>
<dbReference type="PANTHER" id="PTHR30606:SF9">
    <property type="entry name" value="LIPID A BIOSYNTHESIS LAUROYLTRANSFERASE"/>
    <property type="match status" value="1"/>
</dbReference>
<accession>A0AAU8A3N2</accession>
<dbReference type="AlphaFoldDB" id="A0AAU8A3N2"/>
<evidence type="ECO:0000256" key="4">
    <source>
        <dbReference type="ARBA" id="ARBA00022679"/>
    </source>
</evidence>
<protein>
    <submittedName>
        <fullName evidence="7">Lipid A biosynthesis acyltransferase</fullName>
    </submittedName>
</protein>
<dbReference type="GO" id="GO:0009247">
    <property type="term" value="P:glycolipid biosynthetic process"/>
    <property type="evidence" value="ECO:0007669"/>
    <property type="project" value="UniProtKB-ARBA"/>
</dbReference>
<dbReference type="PANTHER" id="PTHR30606">
    <property type="entry name" value="LIPID A BIOSYNTHESIS LAUROYL ACYLTRANSFERASE"/>
    <property type="match status" value="1"/>
</dbReference>
<dbReference type="RefSeq" id="WP_353439527.1">
    <property type="nucleotide sequence ID" value="NZ_CP099959.1"/>
</dbReference>
<dbReference type="GO" id="GO:0016746">
    <property type="term" value="F:acyltransferase activity"/>
    <property type="evidence" value="ECO:0007669"/>
    <property type="project" value="UniProtKB-KW"/>
</dbReference>
<evidence type="ECO:0000256" key="1">
    <source>
        <dbReference type="ARBA" id="ARBA00004533"/>
    </source>
</evidence>
<evidence type="ECO:0000256" key="6">
    <source>
        <dbReference type="ARBA" id="ARBA00023315"/>
    </source>
</evidence>
<dbReference type="GO" id="GO:0005886">
    <property type="term" value="C:plasma membrane"/>
    <property type="evidence" value="ECO:0007669"/>
    <property type="project" value="UniProtKB-SubCell"/>
</dbReference>
<evidence type="ECO:0000256" key="3">
    <source>
        <dbReference type="ARBA" id="ARBA00022519"/>
    </source>
</evidence>
<comment type="subcellular location">
    <subcellularLocation>
        <location evidence="1">Cell inner membrane</location>
    </subcellularLocation>
</comment>
<dbReference type="PIRSF" id="PIRSF026649">
    <property type="entry name" value="MsbB"/>
    <property type="match status" value="1"/>
</dbReference>
<gene>
    <name evidence="7" type="ORF">NKE59_03210</name>
</gene>
<evidence type="ECO:0000313" key="7">
    <source>
        <dbReference type="EMBL" id="XCC58313.1"/>
    </source>
</evidence>
<dbReference type="InterPro" id="IPR004960">
    <property type="entry name" value="LipA_acyltrans"/>
</dbReference>
<evidence type="ECO:0000256" key="2">
    <source>
        <dbReference type="ARBA" id="ARBA00022475"/>
    </source>
</evidence>